<reference evidence="8" key="3">
    <citation type="submission" date="2015-04" db="UniProtKB">
        <authorList>
            <consortium name="EnsemblPlants"/>
        </authorList>
    </citation>
    <scope>IDENTIFICATION</scope>
    <source>
        <strain evidence="8">cv. Jemalong A17</strain>
    </source>
</reference>
<dbReference type="Proteomes" id="UP000002051">
    <property type="component" value="Unassembled WGS sequence"/>
</dbReference>
<gene>
    <name evidence="7" type="ordered locus">MTR_1g044020</name>
</gene>
<evidence type="ECO:0000256" key="4">
    <source>
        <dbReference type="ARBA" id="ARBA00022840"/>
    </source>
</evidence>
<dbReference type="EnsemblPlants" id="AES60345">
    <property type="protein sequence ID" value="AES60345"/>
    <property type="gene ID" value="MTR_1g044020"/>
</dbReference>
<dbReference type="EMBL" id="CM001217">
    <property type="protein sequence ID" value="AES60345.2"/>
    <property type="molecule type" value="Genomic_DNA"/>
</dbReference>
<feature type="domain" description="Disease resistance protein At4g27190-like leucine-rich repeats" evidence="6">
    <location>
        <begin position="2683"/>
        <end position="2787"/>
    </location>
</feature>
<feature type="domain" description="Disease resistance protein At4g27190-like leucine-rich repeats" evidence="6">
    <location>
        <begin position="1542"/>
        <end position="1660"/>
    </location>
</feature>
<dbReference type="HOGENOM" id="CLU_000427_3_0_1"/>
<dbReference type="InterPro" id="IPR001611">
    <property type="entry name" value="Leu-rich_rpt"/>
</dbReference>
<accession>A0A0C3UMK8</accession>
<organism evidence="7 9">
    <name type="scientific">Medicago truncatula</name>
    <name type="common">Barrel medic</name>
    <name type="synonym">Medicago tribuloides</name>
    <dbReference type="NCBI Taxonomy" id="3880"/>
    <lineage>
        <taxon>Eukaryota</taxon>
        <taxon>Viridiplantae</taxon>
        <taxon>Streptophyta</taxon>
        <taxon>Embryophyta</taxon>
        <taxon>Tracheophyta</taxon>
        <taxon>Spermatophyta</taxon>
        <taxon>Magnoliopsida</taxon>
        <taxon>eudicotyledons</taxon>
        <taxon>Gunneridae</taxon>
        <taxon>Pentapetalae</taxon>
        <taxon>rosids</taxon>
        <taxon>fabids</taxon>
        <taxon>Fabales</taxon>
        <taxon>Fabaceae</taxon>
        <taxon>Papilionoideae</taxon>
        <taxon>50 kb inversion clade</taxon>
        <taxon>NPAAA clade</taxon>
        <taxon>Hologalegina</taxon>
        <taxon>IRL clade</taxon>
        <taxon>Trifolieae</taxon>
        <taxon>Medicago</taxon>
    </lineage>
</organism>
<dbReference type="GO" id="GO:0043531">
    <property type="term" value="F:ADP binding"/>
    <property type="evidence" value="ECO:0007669"/>
    <property type="project" value="InterPro"/>
</dbReference>
<evidence type="ECO:0000256" key="2">
    <source>
        <dbReference type="ARBA" id="ARBA00022741"/>
    </source>
</evidence>
<dbReference type="eggNOG" id="KOG4658">
    <property type="taxonomic scope" value="Eukaryota"/>
</dbReference>
<dbReference type="Pfam" id="PF23247">
    <property type="entry name" value="LRR_RPS2"/>
    <property type="match status" value="9"/>
</dbReference>
<feature type="domain" description="Disease resistance protein At4g27190-like leucine-rich repeats" evidence="6">
    <location>
        <begin position="2055"/>
        <end position="2166"/>
    </location>
</feature>
<feature type="domain" description="Disease resistance protein At4g27190-like leucine-rich repeats" evidence="6">
    <location>
        <begin position="789"/>
        <end position="913"/>
    </location>
</feature>
<feature type="domain" description="Disease resistance protein At4g27190-like leucine-rich repeats" evidence="6">
    <location>
        <begin position="1013"/>
        <end position="1154"/>
    </location>
</feature>
<evidence type="ECO:0000313" key="7">
    <source>
        <dbReference type="EMBL" id="AES60345.2"/>
    </source>
</evidence>
<comment type="similarity">
    <text evidence="1">Belongs to the disease resistance NB-LRR family.</text>
</comment>
<dbReference type="Pfam" id="PF00931">
    <property type="entry name" value="NB-ARC"/>
    <property type="match status" value="1"/>
</dbReference>
<dbReference type="PANTHER" id="PTHR33463:SF198">
    <property type="entry name" value="RPP4C3"/>
    <property type="match status" value="1"/>
</dbReference>
<dbReference type="InterPro" id="IPR032675">
    <property type="entry name" value="LRR_dom_sf"/>
</dbReference>
<dbReference type="InterPro" id="IPR042197">
    <property type="entry name" value="Apaf_helical"/>
</dbReference>
<feature type="domain" description="Disease resistance protein At4g27190-like leucine-rich repeats" evidence="6">
    <location>
        <begin position="2167"/>
        <end position="2264"/>
    </location>
</feature>
<evidence type="ECO:0000256" key="1">
    <source>
        <dbReference type="ARBA" id="ARBA00008894"/>
    </source>
</evidence>
<feature type="domain" description="Disease resistance protein At4g27190-like leucine-rich repeats" evidence="6">
    <location>
        <begin position="1809"/>
        <end position="1959"/>
    </location>
</feature>
<keyword evidence="3" id="KW-0611">Plant defense</keyword>
<protein>
    <submittedName>
        <fullName evidence="7">Rpp4C3</fullName>
    </submittedName>
</protein>
<feature type="domain" description="NB-ARC" evidence="5">
    <location>
        <begin position="161"/>
        <end position="322"/>
    </location>
</feature>
<dbReference type="InterPro" id="IPR050905">
    <property type="entry name" value="Plant_NBS-LRR"/>
</dbReference>
<dbReference type="SUPFAM" id="SSF52058">
    <property type="entry name" value="L domain-like"/>
    <property type="match status" value="4"/>
</dbReference>
<dbReference type="SUPFAM" id="SSF52047">
    <property type="entry name" value="RNI-like"/>
    <property type="match status" value="4"/>
</dbReference>
<reference evidence="7 9" key="2">
    <citation type="journal article" date="2014" name="BMC Genomics">
        <title>An improved genome release (version Mt4.0) for the model legume Medicago truncatula.</title>
        <authorList>
            <person name="Tang H."/>
            <person name="Krishnakumar V."/>
            <person name="Bidwell S."/>
            <person name="Rosen B."/>
            <person name="Chan A."/>
            <person name="Zhou S."/>
            <person name="Gentzbittel L."/>
            <person name="Childs K.L."/>
            <person name="Yandell M."/>
            <person name="Gundlach H."/>
            <person name="Mayer K.F."/>
            <person name="Schwartz D.C."/>
            <person name="Town C.D."/>
        </authorList>
    </citation>
    <scope>GENOME REANNOTATION</scope>
    <source>
        <strain evidence="8 9">cv. Jemalong A17</strain>
    </source>
</reference>
<dbReference type="Pfam" id="PF13855">
    <property type="entry name" value="LRR_8"/>
    <property type="match status" value="1"/>
</dbReference>
<evidence type="ECO:0000259" key="6">
    <source>
        <dbReference type="Pfam" id="PF23247"/>
    </source>
</evidence>
<dbReference type="InterPro" id="IPR027417">
    <property type="entry name" value="P-loop_NTPase"/>
</dbReference>
<dbReference type="GO" id="GO:0005524">
    <property type="term" value="F:ATP binding"/>
    <property type="evidence" value="ECO:0007669"/>
    <property type="project" value="UniProtKB-KW"/>
</dbReference>
<keyword evidence="2" id="KW-0547">Nucleotide-binding</keyword>
<evidence type="ECO:0000259" key="5">
    <source>
        <dbReference type="Pfam" id="PF00931"/>
    </source>
</evidence>
<accession>G7I5Z8</accession>
<keyword evidence="9" id="KW-1185">Reference proteome</keyword>
<name>G7I5Z8_MEDTR</name>
<evidence type="ECO:0000256" key="3">
    <source>
        <dbReference type="ARBA" id="ARBA00022821"/>
    </source>
</evidence>
<dbReference type="PANTHER" id="PTHR33463">
    <property type="entry name" value="NB-ARC DOMAIN-CONTAINING PROTEIN-RELATED"/>
    <property type="match status" value="1"/>
</dbReference>
<evidence type="ECO:0000313" key="9">
    <source>
        <dbReference type="Proteomes" id="UP000002051"/>
    </source>
</evidence>
<dbReference type="InterPro" id="IPR002182">
    <property type="entry name" value="NB-ARC"/>
</dbReference>
<dbReference type="Gene3D" id="1.10.8.430">
    <property type="entry name" value="Helical domain of apoptotic protease-activating factors"/>
    <property type="match status" value="1"/>
</dbReference>
<dbReference type="Gene3D" id="3.40.50.300">
    <property type="entry name" value="P-loop containing nucleotide triphosphate hydrolases"/>
    <property type="match status" value="1"/>
</dbReference>
<evidence type="ECO:0000313" key="8">
    <source>
        <dbReference type="EnsemblPlants" id="AES60345"/>
    </source>
</evidence>
<sequence>MEILSSVVGKVADYTVVSVGRQASYLIFYKANFKMLAVHVKDLEVARERIIHSVEEERRNGKEIERDVVNWLDMVNEVIEKANQLQRDPRRANVRCSTWSFPNLILCHELSRKATKVAKDIVQVQGKGMFDRVGYLPTLEGVASSSSTRGGENYETRKSFKEDILKALTDLNSCNIGVYGLGGVGKTTMVEEVAKTAIQNKLFDKVVITHVSKHQDFKTIQGEIADLLSLQFVEETIAGRAHRLRQRIKMEKSIIVILDDIWSILDLKKVGIPFGKEHNGCKLLMTSRNQDVLLQMDVPKDFTFKLELMRENETWSLFQFMAGDVVKDNNVKDVAIQVAQKCAGLPLRVVTIARAMKNKWDVQSWKDALRKLQSNDHTEMDKLTNSALELSYNALESNETRDLFLLFALLPIKEIEYVLKVAVDAIEALQNLKILDLSSSSIIKLPSEIGRLTKLRMLDLSNSGIEVVPPNIISSLTKLEELYMGNTSFNWEDVNPTGQSENASIVELQKLPNLIALELQIRKTWMLPRDLQLMFEKLERYKIAIGDVWEWSQIEDGTSKTLMLKLGTNIHLEHGIKALVKGVENLYLDEVDGIQNVLYQLNGVGFPLLKHLHIQNNEIVLKDNNLSANNDEKIEFLQLRSLTLEHLETLDNFFSYYLTHSGNMQKYQGLEPYVSTPFFGAQVAFCNLETLKLSSLRNLNKIWDDSHYSMYNLTTLIVEKCGALKYLFSSTVVGSFKNLQHLEISNCPLMEEIIAKEEISDALKEDNFFKLEKIILKDMDNLKTIWYRQFETVKMLEVNNCKQIVVVFPSSMQKTYNMLEILVVTNCAFVEEIFELTFNGNTSVEDTSQLKEFTIGELPKLKKIWSRDPQGIPNFGNLIHVELNNCSRLEYLLPLSIATRCSHLKELGIKNCASMKEIVAKEKENSVFADPIFEFNKLSRLMFYNLGKLKGFYAGNYTLVCPSLRDIHVFNCAKLNVYRTLSTSSSKSNHQDGKLLDLIQQPLFIVEEVIPNLKELGIDQKEANIILQAQNSNALFSKMTLLVLSDFKNEEATFPYWFLQNVRTLEVLSVECSCFKKIFQDEEQISEETHTKIKALVLTKLPKLQQLCKEGSRIDPVLEFLEEFIVNGCSSLTNLFPSSVTLNNLEYLKIENCNGLKYLITSFTARSLDKLTTLEVKDCNSLEEVIKGEENVGITFITLETLKLECLPSLNKFCSSNGFLKFPLLKEVIVRECPRMKKFSEGNISTPILRKIKIAENDEEWHWKENLNDTINNMFEDKVAFGYFKHLKLSEYPELKESWYGKLEHNVFRSLKYLVVHNCDFLSEVLFQPNLLEVLTNLEELDIKDCNSLEAVFDLKDEFAKEIVVKNSSQLKKLKLSNVPKLKHVWKEDPHDTMRFQNLSEVSVEECTSLISIFPLTVARDMMQLQSLRVSNCGIEEIVAKEEGTNEIVNFVFSHLTFIRLELLPKLKAFFVGVHSLQCKSLKTIYLFGCPKIELFKTELRHQESSRSDVLNISTYQPLFVIEEVLTNVERLALNNKDLGILQSQYSGVQFNNVKHIDVCQFYTEEDAFPYWFLKNVPSLESLLVQWSIFTEIFQGEQLISTEKETQISPRLKLLKLWQLHKLQYICKEGFKMDPILHFIEIIIVHQCSSLIKLVPSSVTFTYLTYLEVANCNGLINLITYSTAKSLVKLTTMKIKMCNLLEDIVNGKEDETDEIEFQSLQFLELNSLPRLHQLCSCPCPIKFPLLEVVVVKECARMELFSSGVTNTPNLQIVQIEESNEENDEQNHWEGDLNRSVNKLFDDKVAFGSFKHLKLSEYPELKELWYGKLEHNVFRSLKCLVVHKCEFLSEVLFRPNLLEVLTNLEELDIKDCNSLEAVFDLKDEFAKEIVVKNSSQLKKLKLSNVPKLKHVWKEDPHDTMRFQNLSEVSVEECTSLISIFPLTVARDMMQLQSLRVSNCGIEEIVAKEEGTNEIVNFVFSHLTFIRLELLPKLKAFFVGVHSLQCKSLKTIYLFGCPKIELFKTELRHQESSRSDVLNISTYQPLFVIEESQYSGVQFNNVKHIDVCEFYTEEATFPYWFLKNVPSLESLLVQWSLFTEIFQGEQLISTEKETQISPRLKQLELGQLHRLQYICKEGFKMDPILHFIESINVNHCSSLIKLVPSSVTFTYLTYLEVTSCNGLINLITYSTAKSLVKLTTMKIKMCNLLEDIVNGKEDETKEIEFCSLQSLELISLPRVCRFCSCPCPITFPLLEVVVVKECPRMELLSLGVTNTPNLQIVQIEESNEENHWEGDLNRSVKKLFDDKVAFREFKYLALSDHSELEDIWYGRLDHNVFCNLKHLVVERCDFLSQVLFPSNVVQVLHGLEELEVRNCDSLEVVFDVRDLKTKEILIKQRTRLKSLTLSGLPNLKHIWNEDPYEIVNFENLCKVKVSMCQSLSYIFPFSLCQDLRLLEILEVVSCRVEVIIAMEERSMESNFCFPQLNTLVLRLLSNLKSFYPRKYTLECPSLKILNVYRCQALKMFSFNHLDFQQPNPVDETRDVQFQQALFSIKKLSLNLKELAINGTDVLGILNQENIYNEVQILRLQCLDETPATFLNEYAQRVFPNLETFQVRNSSFETLFPNPGDLNLQTSKQIRNLWLFELENLKHIWQEVFPLDHPMLQYLEDLSVRNCPCLISLVPSSTSFTNLINLTVDNCKEMIYLITSSTAKSLIQLTTLKIKNCEKMLDVVKIDEEKAEENIIFENLEYLKFISLSSLRSFCYEKQAFIFPSLLRFVVKGCPQMKIFSSGVTVAPYLTRIETDEGKMRWKGDLNTTIEELFIEKEVPV</sequence>
<dbReference type="InterPro" id="IPR057135">
    <property type="entry name" value="At4g27190-like_LRR"/>
</dbReference>
<dbReference type="Gene3D" id="3.80.10.10">
    <property type="entry name" value="Ribonuclease Inhibitor"/>
    <property type="match status" value="9"/>
</dbReference>
<keyword evidence="4" id="KW-0067">ATP-binding</keyword>
<feature type="domain" description="Disease resistance protein At4g27190-like leucine-rich repeats" evidence="6">
    <location>
        <begin position="1285"/>
        <end position="1434"/>
    </location>
</feature>
<proteinExistence type="inferred from homology"/>
<reference evidence="7 9" key="1">
    <citation type="journal article" date="2011" name="Nature">
        <title>The Medicago genome provides insight into the evolution of rhizobial symbioses.</title>
        <authorList>
            <person name="Young N.D."/>
            <person name="Debelle F."/>
            <person name="Oldroyd G.E."/>
            <person name="Geurts R."/>
            <person name="Cannon S.B."/>
            <person name="Udvardi M.K."/>
            <person name="Benedito V.A."/>
            <person name="Mayer K.F."/>
            <person name="Gouzy J."/>
            <person name="Schoof H."/>
            <person name="Van de Peer Y."/>
            <person name="Proost S."/>
            <person name="Cook D.R."/>
            <person name="Meyers B.C."/>
            <person name="Spannagl M."/>
            <person name="Cheung F."/>
            <person name="De Mita S."/>
            <person name="Krishnakumar V."/>
            <person name="Gundlach H."/>
            <person name="Zhou S."/>
            <person name="Mudge J."/>
            <person name="Bharti A.K."/>
            <person name="Murray J.D."/>
            <person name="Naoumkina M.A."/>
            <person name="Rosen B."/>
            <person name="Silverstein K.A."/>
            <person name="Tang H."/>
            <person name="Rombauts S."/>
            <person name="Zhao P.X."/>
            <person name="Zhou P."/>
            <person name="Barbe V."/>
            <person name="Bardou P."/>
            <person name="Bechner M."/>
            <person name="Bellec A."/>
            <person name="Berger A."/>
            <person name="Berges H."/>
            <person name="Bidwell S."/>
            <person name="Bisseling T."/>
            <person name="Choisne N."/>
            <person name="Couloux A."/>
            <person name="Denny R."/>
            <person name="Deshpande S."/>
            <person name="Dai X."/>
            <person name="Doyle J.J."/>
            <person name="Dudez A.M."/>
            <person name="Farmer A.D."/>
            <person name="Fouteau S."/>
            <person name="Franken C."/>
            <person name="Gibelin C."/>
            <person name="Gish J."/>
            <person name="Goldstein S."/>
            <person name="Gonzalez A.J."/>
            <person name="Green P.J."/>
            <person name="Hallab A."/>
            <person name="Hartog M."/>
            <person name="Hua A."/>
            <person name="Humphray S.J."/>
            <person name="Jeong D.H."/>
            <person name="Jing Y."/>
            <person name="Jocker A."/>
            <person name="Kenton S.M."/>
            <person name="Kim D.J."/>
            <person name="Klee K."/>
            <person name="Lai H."/>
            <person name="Lang C."/>
            <person name="Lin S."/>
            <person name="Macmil S.L."/>
            <person name="Magdelenat G."/>
            <person name="Matthews L."/>
            <person name="McCorrison J."/>
            <person name="Monaghan E.L."/>
            <person name="Mun J.H."/>
            <person name="Najar F.Z."/>
            <person name="Nicholson C."/>
            <person name="Noirot C."/>
            <person name="O'Bleness M."/>
            <person name="Paule C.R."/>
            <person name="Poulain J."/>
            <person name="Prion F."/>
            <person name="Qin B."/>
            <person name="Qu C."/>
            <person name="Retzel E.F."/>
            <person name="Riddle C."/>
            <person name="Sallet E."/>
            <person name="Samain S."/>
            <person name="Samson N."/>
            <person name="Sanders I."/>
            <person name="Saurat O."/>
            <person name="Scarpelli C."/>
            <person name="Schiex T."/>
            <person name="Segurens B."/>
            <person name="Severin A.J."/>
            <person name="Sherrier D.J."/>
            <person name="Shi R."/>
            <person name="Sims S."/>
            <person name="Singer S.R."/>
            <person name="Sinharoy S."/>
            <person name="Sterck L."/>
            <person name="Viollet A."/>
            <person name="Wang B.B."/>
            <person name="Wang K."/>
            <person name="Wang M."/>
            <person name="Wang X."/>
            <person name="Warfsmann J."/>
            <person name="Weissenbach J."/>
            <person name="White D.D."/>
            <person name="White J.D."/>
            <person name="Wiley G.B."/>
            <person name="Wincker P."/>
            <person name="Xing Y."/>
            <person name="Yang L."/>
            <person name="Yao Z."/>
            <person name="Ying F."/>
            <person name="Zhai J."/>
            <person name="Zhou L."/>
            <person name="Zuber A."/>
            <person name="Denarie J."/>
            <person name="Dixon R.A."/>
            <person name="May G.D."/>
            <person name="Schwartz D.C."/>
            <person name="Rogers J."/>
            <person name="Quetier F."/>
            <person name="Town C.D."/>
            <person name="Roe B.A."/>
        </authorList>
    </citation>
    <scope>NUCLEOTIDE SEQUENCE [LARGE SCALE GENOMIC DNA]</scope>
    <source>
        <strain evidence="7">A17</strain>
        <strain evidence="8 9">cv. Jemalong A17</strain>
    </source>
</reference>
<dbReference type="GO" id="GO:0006952">
    <property type="term" value="P:defense response"/>
    <property type="evidence" value="ECO:0007669"/>
    <property type="project" value="UniProtKB-KW"/>
</dbReference>
<dbReference type="PRINTS" id="PR00364">
    <property type="entry name" value="DISEASERSIST"/>
</dbReference>
<dbReference type="PaxDb" id="3880-AES60345"/>
<dbReference type="SUPFAM" id="SSF52540">
    <property type="entry name" value="P-loop containing nucleoside triphosphate hydrolases"/>
    <property type="match status" value="1"/>
</dbReference>
<feature type="domain" description="Disease resistance protein At4g27190-like leucine-rich repeats" evidence="6">
    <location>
        <begin position="2312"/>
        <end position="2461"/>
    </location>
</feature>